<proteinExistence type="predicted"/>
<dbReference type="Proteomes" id="UP000756132">
    <property type="component" value="Chromosome 5"/>
</dbReference>
<dbReference type="KEGG" id="ffu:CLAFUR5_05974"/>
<reference evidence="2" key="2">
    <citation type="journal article" date="2022" name="Microb. Genom.">
        <title>A chromosome-scale genome assembly of the tomato pathogen Cladosporium fulvum reveals a compartmentalized genome architecture and the presence of a dispensable chromosome.</title>
        <authorList>
            <person name="Zaccaron A.Z."/>
            <person name="Chen L.H."/>
            <person name="Samaras A."/>
            <person name="Stergiopoulos I."/>
        </authorList>
    </citation>
    <scope>NUCLEOTIDE SEQUENCE</scope>
    <source>
        <strain evidence="2">Race5_Kim</strain>
    </source>
</reference>
<dbReference type="EMBL" id="CP090167">
    <property type="protein sequence ID" value="UJO17224.1"/>
    <property type="molecule type" value="Genomic_DNA"/>
</dbReference>
<sequence length="523" mass="57908">MTVQQLSAGGATDKTAVSDDNDTTARAHPFGAIGQEMKAASRASTASTSSSDERDGGVLVTTPVDKRERAGSLRELVQQSTPMETVIFGGPRGRLYTTPGDQQQHCPTTYNGDRTELALRSPAWTLVPARNSAIYTFDPSPPQIVNPFAPEPLYVPVASATARMPQDLSFERFSAHSNNNTYARPDHNVPPRPVYIPPQAPTMQQNLSPERNVMGYRELIRGITSDVEKICCEYVLINVSTTTAGPQADRAFLDLVIAHMGSREAAAYILKRSDLHVALVTGLVWRQVSTYILSVPVLDKAPSWSAPAFRDAWIDETIAHTYDADNLALRQMLVERRASFVPDIQRAPEYQAFVKTFATQVANDVIRDLMPVWRIGFTYKITQVLVEKITTRLVRLISRMRAEAKVFHFDFYGSGMQFTSATMSKRNPDLLLQHGNDGTYAVTCGIAPTVFEIELSRNQLITTPIFLAEVLVHDQSKDIDEALAEVKLYGPMPVPPPVGGRRRSRRKTGAAPPFQNRRDSTTM</sequence>
<feature type="region of interest" description="Disordered" evidence="1">
    <location>
        <begin position="1"/>
        <end position="66"/>
    </location>
</feature>
<dbReference type="AlphaFoldDB" id="A0A9Q8LGW9"/>
<name>A0A9Q8LGW9_PASFU</name>
<evidence type="ECO:0000313" key="2">
    <source>
        <dbReference type="EMBL" id="UJO17224.1"/>
    </source>
</evidence>
<evidence type="ECO:0000256" key="1">
    <source>
        <dbReference type="SAM" id="MobiDB-lite"/>
    </source>
</evidence>
<feature type="compositionally biased region" description="Low complexity" evidence="1">
    <location>
        <begin position="40"/>
        <end position="50"/>
    </location>
</feature>
<protein>
    <submittedName>
        <fullName evidence="2">Uncharacterized protein</fullName>
    </submittedName>
</protein>
<feature type="region of interest" description="Disordered" evidence="1">
    <location>
        <begin position="493"/>
        <end position="523"/>
    </location>
</feature>
<dbReference type="GeneID" id="71985852"/>
<evidence type="ECO:0000313" key="3">
    <source>
        <dbReference type="Proteomes" id="UP000756132"/>
    </source>
</evidence>
<keyword evidence="3" id="KW-1185">Reference proteome</keyword>
<dbReference type="OrthoDB" id="10452390at2759"/>
<gene>
    <name evidence="2" type="ORF">CLAFUR5_05974</name>
</gene>
<accession>A0A9Q8LGW9</accession>
<reference evidence="2" key="1">
    <citation type="submission" date="2021-12" db="EMBL/GenBank/DDBJ databases">
        <authorList>
            <person name="Zaccaron A."/>
            <person name="Stergiopoulos I."/>
        </authorList>
    </citation>
    <scope>NUCLEOTIDE SEQUENCE</scope>
    <source>
        <strain evidence="2">Race5_Kim</strain>
    </source>
</reference>
<dbReference type="RefSeq" id="XP_047761590.1">
    <property type="nucleotide sequence ID" value="XM_047905122.1"/>
</dbReference>
<organism evidence="2 3">
    <name type="scientific">Passalora fulva</name>
    <name type="common">Tomato leaf mold</name>
    <name type="synonym">Cladosporium fulvum</name>
    <dbReference type="NCBI Taxonomy" id="5499"/>
    <lineage>
        <taxon>Eukaryota</taxon>
        <taxon>Fungi</taxon>
        <taxon>Dikarya</taxon>
        <taxon>Ascomycota</taxon>
        <taxon>Pezizomycotina</taxon>
        <taxon>Dothideomycetes</taxon>
        <taxon>Dothideomycetidae</taxon>
        <taxon>Mycosphaerellales</taxon>
        <taxon>Mycosphaerellaceae</taxon>
        <taxon>Fulvia</taxon>
    </lineage>
</organism>